<keyword evidence="4" id="KW-1185">Reference proteome</keyword>
<evidence type="ECO:0000313" key="4">
    <source>
        <dbReference type="Proteomes" id="UP001500620"/>
    </source>
</evidence>
<keyword evidence="2" id="KW-1133">Transmembrane helix</keyword>
<feature type="region of interest" description="Disordered" evidence="1">
    <location>
        <begin position="145"/>
        <end position="220"/>
    </location>
</feature>
<sequence length="220" mass="22899">MQLAVLAALIVAVNRPVVRGAFPPVPDPRPRNCRAALLLAVLAPVVAEVTLGTVPLRLAWAWLVFAPVYSAGAVFVREVVRRTGRGYPSLLLMGIALLRVAVPPGEDPGYNMALPAVLGVAAAIAVLAVVALRVRVRPARPAAPPRPAVLGAAGRPPHVGGVHRGTRGALGLRPGRQRRQPAGPRLPGHGRRPHGPCRGPVRPAAAAGRTGLEDVISSRM</sequence>
<feature type="transmembrane region" description="Helical" evidence="2">
    <location>
        <begin position="59"/>
        <end position="80"/>
    </location>
</feature>
<keyword evidence="2" id="KW-0812">Transmembrane</keyword>
<feature type="compositionally biased region" description="Low complexity" evidence="1">
    <location>
        <begin position="196"/>
        <end position="209"/>
    </location>
</feature>
<organism evidence="3 4">
    <name type="scientific">Dactylosporangium darangshiense</name>
    <dbReference type="NCBI Taxonomy" id="579108"/>
    <lineage>
        <taxon>Bacteria</taxon>
        <taxon>Bacillati</taxon>
        <taxon>Actinomycetota</taxon>
        <taxon>Actinomycetes</taxon>
        <taxon>Micromonosporales</taxon>
        <taxon>Micromonosporaceae</taxon>
        <taxon>Dactylosporangium</taxon>
    </lineage>
</organism>
<reference evidence="4" key="1">
    <citation type="journal article" date="2019" name="Int. J. Syst. Evol. Microbiol.">
        <title>The Global Catalogue of Microorganisms (GCM) 10K type strain sequencing project: providing services to taxonomists for standard genome sequencing and annotation.</title>
        <authorList>
            <consortium name="The Broad Institute Genomics Platform"/>
            <consortium name="The Broad Institute Genome Sequencing Center for Infectious Disease"/>
            <person name="Wu L."/>
            <person name="Ma J."/>
        </authorList>
    </citation>
    <scope>NUCLEOTIDE SEQUENCE [LARGE SCALE GENOMIC DNA]</scope>
    <source>
        <strain evidence="4">JCM 17441</strain>
    </source>
</reference>
<accession>A0ABP8DPA9</accession>
<dbReference type="RefSeq" id="WP_345137889.1">
    <property type="nucleotide sequence ID" value="NZ_BAABAT010000043.1"/>
</dbReference>
<protein>
    <submittedName>
        <fullName evidence="3">Uncharacterized protein</fullName>
    </submittedName>
</protein>
<evidence type="ECO:0000313" key="3">
    <source>
        <dbReference type="EMBL" id="GAA4260989.1"/>
    </source>
</evidence>
<feature type="compositionally biased region" description="Low complexity" evidence="1">
    <location>
        <begin position="167"/>
        <end position="187"/>
    </location>
</feature>
<dbReference type="EMBL" id="BAABAT010000043">
    <property type="protein sequence ID" value="GAA4260989.1"/>
    <property type="molecule type" value="Genomic_DNA"/>
</dbReference>
<gene>
    <name evidence="3" type="ORF">GCM10022255_091830</name>
</gene>
<comment type="caution">
    <text evidence="3">The sequence shown here is derived from an EMBL/GenBank/DDBJ whole genome shotgun (WGS) entry which is preliminary data.</text>
</comment>
<proteinExistence type="predicted"/>
<feature type="compositionally biased region" description="Low complexity" evidence="1">
    <location>
        <begin position="148"/>
        <end position="157"/>
    </location>
</feature>
<dbReference type="Proteomes" id="UP001500620">
    <property type="component" value="Unassembled WGS sequence"/>
</dbReference>
<evidence type="ECO:0000256" key="2">
    <source>
        <dbReference type="SAM" id="Phobius"/>
    </source>
</evidence>
<evidence type="ECO:0000256" key="1">
    <source>
        <dbReference type="SAM" id="MobiDB-lite"/>
    </source>
</evidence>
<name>A0ABP8DPA9_9ACTN</name>
<feature type="transmembrane region" description="Helical" evidence="2">
    <location>
        <begin position="110"/>
        <end position="132"/>
    </location>
</feature>
<keyword evidence="2" id="KW-0472">Membrane</keyword>
<feature type="transmembrane region" description="Helical" evidence="2">
    <location>
        <begin position="87"/>
        <end position="104"/>
    </location>
</feature>